<name>A0A7Y3WVT0_9HYPH</name>
<reference evidence="1 2" key="1">
    <citation type="submission" date="2018-11" db="EMBL/GenBank/DDBJ databases">
        <title>Genome sequencing and analysis.</title>
        <authorList>
            <person name="Huang Y.-T."/>
        </authorList>
    </citation>
    <scope>NUCLEOTIDE SEQUENCE [LARGE SCALE GENOMIC DNA]</scope>
    <source>
        <strain evidence="1 2">SHIN</strain>
    </source>
</reference>
<comment type="caution">
    <text evidence="1">The sequence shown here is derived from an EMBL/GenBank/DDBJ whole genome shotgun (WGS) entry which is preliminary data.</text>
</comment>
<dbReference type="EMBL" id="PKQI01000001">
    <property type="protein sequence ID" value="NNV19408.1"/>
    <property type="molecule type" value="Genomic_DNA"/>
</dbReference>
<gene>
    <name evidence="1" type="ORF">EHE22_03045</name>
</gene>
<dbReference type="RefSeq" id="WP_152425708.1">
    <property type="nucleotide sequence ID" value="NZ_PKQI01000001.1"/>
</dbReference>
<sequence length="69" mass="7113">MMDSRGNSIDAAYLNALRLGPQRIGRASVGSTGVPLPVARRLAATGRAVVVGDEVRSIKAAARQGPPTD</sequence>
<evidence type="ECO:0000313" key="2">
    <source>
        <dbReference type="Proteomes" id="UP000526233"/>
    </source>
</evidence>
<protein>
    <submittedName>
        <fullName evidence="1">Uncharacterized protein</fullName>
    </submittedName>
</protein>
<evidence type="ECO:0000313" key="1">
    <source>
        <dbReference type="EMBL" id="NNV19408.1"/>
    </source>
</evidence>
<dbReference type="Proteomes" id="UP000526233">
    <property type="component" value="Unassembled WGS sequence"/>
</dbReference>
<dbReference type="AlphaFoldDB" id="A0A7Y3WVT0"/>
<organism evidence="1 2">
    <name type="scientific">Brucella pseudogrignonensis</name>
    <dbReference type="NCBI Taxonomy" id="419475"/>
    <lineage>
        <taxon>Bacteria</taxon>
        <taxon>Pseudomonadati</taxon>
        <taxon>Pseudomonadota</taxon>
        <taxon>Alphaproteobacteria</taxon>
        <taxon>Hyphomicrobiales</taxon>
        <taxon>Brucellaceae</taxon>
        <taxon>Brucella/Ochrobactrum group</taxon>
        <taxon>Brucella</taxon>
    </lineage>
</organism>
<proteinExistence type="predicted"/>
<accession>A0A7Y3WVT0</accession>